<keyword evidence="4" id="KW-1185">Reference proteome</keyword>
<accession>A0A8J3R7B4</accession>
<evidence type="ECO:0000313" key="3">
    <source>
        <dbReference type="EMBL" id="GIH21351.1"/>
    </source>
</evidence>
<evidence type="ECO:0000256" key="2">
    <source>
        <dbReference type="SAM" id="SignalP"/>
    </source>
</evidence>
<organism evidence="3 4">
    <name type="scientific">Rugosimonospora africana</name>
    <dbReference type="NCBI Taxonomy" id="556532"/>
    <lineage>
        <taxon>Bacteria</taxon>
        <taxon>Bacillati</taxon>
        <taxon>Actinomycetota</taxon>
        <taxon>Actinomycetes</taxon>
        <taxon>Micromonosporales</taxon>
        <taxon>Micromonosporaceae</taxon>
        <taxon>Rugosimonospora</taxon>
    </lineage>
</organism>
<feature type="region of interest" description="Disordered" evidence="1">
    <location>
        <begin position="73"/>
        <end position="92"/>
    </location>
</feature>
<evidence type="ECO:0000313" key="4">
    <source>
        <dbReference type="Proteomes" id="UP000642748"/>
    </source>
</evidence>
<gene>
    <name evidence="3" type="ORF">Raf01_95230</name>
</gene>
<dbReference type="EMBL" id="BONZ01000125">
    <property type="protein sequence ID" value="GIH21351.1"/>
    <property type="molecule type" value="Genomic_DNA"/>
</dbReference>
<protein>
    <recommendedName>
        <fullName evidence="5">Lipoprotein</fullName>
    </recommendedName>
</protein>
<dbReference type="Proteomes" id="UP000642748">
    <property type="component" value="Unassembled WGS sequence"/>
</dbReference>
<evidence type="ECO:0000256" key="1">
    <source>
        <dbReference type="SAM" id="MobiDB-lite"/>
    </source>
</evidence>
<dbReference type="AlphaFoldDB" id="A0A8J3R7B4"/>
<feature type="chain" id="PRO_5039599068" description="Lipoprotein" evidence="2">
    <location>
        <begin position="30"/>
        <end position="182"/>
    </location>
</feature>
<keyword evidence="2" id="KW-0732">Signal</keyword>
<proteinExistence type="predicted"/>
<name>A0A8J3R7B4_9ACTN</name>
<feature type="region of interest" description="Disordered" evidence="1">
    <location>
        <begin position="30"/>
        <end position="53"/>
    </location>
</feature>
<reference evidence="3" key="1">
    <citation type="submission" date="2021-01" db="EMBL/GenBank/DDBJ databases">
        <title>Whole genome shotgun sequence of Rugosimonospora africana NBRC 104875.</title>
        <authorList>
            <person name="Komaki H."/>
            <person name="Tamura T."/>
        </authorList>
    </citation>
    <scope>NUCLEOTIDE SEQUENCE</scope>
    <source>
        <strain evidence="3">NBRC 104875</strain>
    </source>
</reference>
<feature type="compositionally biased region" description="Low complexity" evidence="1">
    <location>
        <begin position="30"/>
        <end position="47"/>
    </location>
</feature>
<dbReference type="PROSITE" id="PS51257">
    <property type="entry name" value="PROKAR_LIPOPROTEIN"/>
    <property type="match status" value="1"/>
</dbReference>
<evidence type="ECO:0008006" key="5">
    <source>
        <dbReference type="Google" id="ProtNLM"/>
    </source>
</evidence>
<sequence>MPLSRNRVPVLIAAVSAAMWLAACGSATTGGKTTTTATHVPSSTSAQPTPPPAAALDARAVLAKLAADGLPMSNGAVQDENTDPNNLIGRPSEYTSRASFDVAGGDPNGDRYTTDRGGVIEVFPDAATAKARAEYIQTQLNANPVLGTEYDYLTGSVLVRITGKVKPSVAGKFQAAVAGLAA</sequence>
<comment type="caution">
    <text evidence="3">The sequence shown here is derived from an EMBL/GenBank/DDBJ whole genome shotgun (WGS) entry which is preliminary data.</text>
</comment>
<feature type="signal peptide" evidence="2">
    <location>
        <begin position="1"/>
        <end position="29"/>
    </location>
</feature>